<keyword evidence="2" id="KW-0680">Restriction system</keyword>
<keyword evidence="6" id="KW-0540">Nuclease</keyword>
<dbReference type="PANTHER" id="PTHR30408">
    <property type="entry name" value="TYPE-1 RESTRICTION ENZYME ECOKI SPECIFICITY PROTEIN"/>
    <property type="match status" value="1"/>
</dbReference>
<reference evidence="7" key="1">
    <citation type="journal article" date="2019" name="Int. J. Syst. Evol. Microbiol.">
        <title>The Global Catalogue of Microorganisms (GCM) 10K type strain sequencing project: providing services to taxonomists for standard genome sequencing and annotation.</title>
        <authorList>
            <consortium name="The Broad Institute Genomics Platform"/>
            <consortium name="The Broad Institute Genome Sequencing Center for Infectious Disease"/>
            <person name="Wu L."/>
            <person name="Ma J."/>
        </authorList>
    </citation>
    <scope>NUCLEOTIDE SEQUENCE [LARGE SCALE GENOMIC DNA]</scope>
    <source>
        <strain evidence="7">CGMCC 1.16306</strain>
    </source>
</reference>
<evidence type="ECO:0000313" key="7">
    <source>
        <dbReference type="Proteomes" id="UP001596022"/>
    </source>
</evidence>
<keyword evidence="6" id="KW-0255">Endonuclease</keyword>
<keyword evidence="4" id="KW-0175">Coiled coil</keyword>
<dbReference type="PANTHER" id="PTHR30408:SF12">
    <property type="entry name" value="TYPE I RESTRICTION ENZYME MJAVIII SPECIFICITY SUBUNIT"/>
    <property type="match status" value="1"/>
</dbReference>
<comment type="similarity">
    <text evidence="1">Belongs to the type-I restriction system S methylase family.</text>
</comment>
<dbReference type="Pfam" id="PF01420">
    <property type="entry name" value="Methylase_S"/>
    <property type="match status" value="2"/>
</dbReference>
<organism evidence="6 7">
    <name type="scientific">Camelliibacillus cellulosilyticus</name>
    <dbReference type="NCBI Taxonomy" id="2174486"/>
    <lineage>
        <taxon>Bacteria</taxon>
        <taxon>Bacillati</taxon>
        <taxon>Bacillota</taxon>
        <taxon>Bacilli</taxon>
        <taxon>Bacillales</taxon>
        <taxon>Sporolactobacillaceae</taxon>
        <taxon>Camelliibacillus</taxon>
    </lineage>
</organism>
<feature type="coiled-coil region" evidence="4">
    <location>
        <begin position="353"/>
        <end position="380"/>
    </location>
</feature>
<dbReference type="InterPro" id="IPR000055">
    <property type="entry name" value="Restrct_endonuc_typeI_TRD"/>
</dbReference>
<protein>
    <submittedName>
        <fullName evidence="6">Restriction endonuclease subunit S</fullName>
        <ecNumber evidence="6">3.1.21.-</ecNumber>
    </submittedName>
</protein>
<dbReference type="GO" id="GO:0004519">
    <property type="term" value="F:endonuclease activity"/>
    <property type="evidence" value="ECO:0007669"/>
    <property type="project" value="UniProtKB-KW"/>
</dbReference>
<dbReference type="RefSeq" id="WP_376846474.1">
    <property type="nucleotide sequence ID" value="NZ_JBHSFW010000008.1"/>
</dbReference>
<evidence type="ECO:0000256" key="2">
    <source>
        <dbReference type="ARBA" id="ARBA00022747"/>
    </source>
</evidence>
<evidence type="ECO:0000256" key="1">
    <source>
        <dbReference type="ARBA" id="ARBA00010923"/>
    </source>
</evidence>
<feature type="domain" description="Type I restriction modification DNA specificity" evidence="5">
    <location>
        <begin position="194"/>
        <end position="365"/>
    </location>
</feature>
<evidence type="ECO:0000256" key="3">
    <source>
        <dbReference type="ARBA" id="ARBA00023125"/>
    </source>
</evidence>
<keyword evidence="7" id="KW-1185">Reference proteome</keyword>
<feature type="domain" description="Type I restriction modification DNA specificity" evidence="5">
    <location>
        <begin position="5"/>
        <end position="173"/>
    </location>
</feature>
<proteinExistence type="inferred from homology"/>
<keyword evidence="6" id="KW-0378">Hydrolase</keyword>
<dbReference type="SUPFAM" id="SSF116734">
    <property type="entry name" value="DNA methylase specificity domain"/>
    <property type="match status" value="2"/>
</dbReference>
<gene>
    <name evidence="6" type="ORF">ACFO4N_11700</name>
</gene>
<accession>A0ABV9GQ73</accession>
<dbReference type="InterPro" id="IPR052021">
    <property type="entry name" value="Type-I_RS_S_subunit"/>
</dbReference>
<dbReference type="EC" id="3.1.21.-" evidence="6"/>
<dbReference type="Gene3D" id="3.90.220.20">
    <property type="entry name" value="DNA methylase specificity domains"/>
    <property type="match status" value="2"/>
</dbReference>
<dbReference type="InterPro" id="IPR044946">
    <property type="entry name" value="Restrct_endonuc_typeI_TRD_sf"/>
</dbReference>
<sequence length="395" mass="44769">MANKVLLKDIAKITTGSTAPKDKYFSNNGLPFIRAGHLETLINKNNISELPKIGDETGKQLKLKKVKKGTILFAKSGMSSTKNRVYICTEDAYIVSHLAAIYPNNSVLNNYYLKYFLAWFKPSKLIIDESYPSIRTSDIGNIQIQLPSLKNQIKIVKILDQARFLIKKRQAQIAALDQLTQSVFLEMFSSIKGEKISLSELCEINPPKREVAHLEKNTIVSFIPMANVSETGEINLTETRNMGEVYNGFTYFKDNDVLFAKITPCMENGKGAIAKNLTNEVGFGSTEFHVLRPNEGITSEWLYYLTTLRNFRLEAEKNMTGSAGQKRVPKQFFDKYKIVKPSLESQLKFKGIVSKIEKQKETLKNSLTILETNYQSLMQRAFKGELFTEETVSNH</sequence>
<dbReference type="GO" id="GO:0016787">
    <property type="term" value="F:hydrolase activity"/>
    <property type="evidence" value="ECO:0007669"/>
    <property type="project" value="UniProtKB-KW"/>
</dbReference>
<evidence type="ECO:0000313" key="6">
    <source>
        <dbReference type="EMBL" id="MFC4619377.1"/>
    </source>
</evidence>
<keyword evidence="3" id="KW-0238">DNA-binding</keyword>
<comment type="caution">
    <text evidence="6">The sequence shown here is derived from an EMBL/GenBank/DDBJ whole genome shotgun (WGS) entry which is preliminary data.</text>
</comment>
<dbReference type="EMBL" id="JBHSFW010000008">
    <property type="protein sequence ID" value="MFC4619377.1"/>
    <property type="molecule type" value="Genomic_DNA"/>
</dbReference>
<dbReference type="CDD" id="cd17260">
    <property type="entry name" value="RMtype1_S_EcoEI-TRD1-CR1_like"/>
    <property type="match status" value="1"/>
</dbReference>
<evidence type="ECO:0000256" key="4">
    <source>
        <dbReference type="SAM" id="Coils"/>
    </source>
</evidence>
<evidence type="ECO:0000259" key="5">
    <source>
        <dbReference type="Pfam" id="PF01420"/>
    </source>
</evidence>
<dbReference type="Proteomes" id="UP001596022">
    <property type="component" value="Unassembled WGS sequence"/>
</dbReference>
<name>A0ABV9GQ73_9BACL</name>